<dbReference type="EMBL" id="OY731403">
    <property type="protein sequence ID" value="CAJ1963115.1"/>
    <property type="molecule type" value="Genomic_DNA"/>
</dbReference>
<accession>A0AA86SSB7</accession>
<dbReference type="Pfam" id="PF05641">
    <property type="entry name" value="Agenet"/>
    <property type="match status" value="2"/>
</dbReference>
<dbReference type="AlphaFoldDB" id="A0AA86SSB7"/>
<dbReference type="InterPro" id="IPR008395">
    <property type="entry name" value="Agenet-like_dom"/>
</dbReference>
<keyword evidence="3" id="KW-1185">Reference proteome</keyword>
<gene>
    <name evidence="2" type="ORF">AYBTSS11_LOCUS19602</name>
</gene>
<name>A0AA86SSB7_9FABA</name>
<dbReference type="Gramene" id="rna-AYBTSS11_LOCUS19602">
    <property type="protein sequence ID" value="CAJ1963115.1"/>
    <property type="gene ID" value="gene-AYBTSS11_LOCUS19602"/>
</dbReference>
<sequence length="150" mass="17041">MSHSVFKHGDPVEVIKNNCYYPASVIRPPSKNKNLVFLEYRTLFLPSHPKRLRQYVNVANVRPDLPLHLNPSFKLGDAVDTFCQHHGAWCPATVVDVLQNSTYLVAFPSPDHADSAVVHRSALRLHRSWLRGNWVPPLPGQVRVAIQPFF</sequence>
<proteinExistence type="predicted"/>
<dbReference type="PANTHER" id="PTHR31917">
    <property type="entry name" value="AGENET DOMAIN-CONTAINING PROTEIN-RELATED"/>
    <property type="match status" value="1"/>
</dbReference>
<evidence type="ECO:0000313" key="2">
    <source>
        <dbReference type="EMBL" id="CAJ1963115.1"/>
    </source>
</evidence>
<dbReference type="InterPro" id="IPR014002">
    <property type="entry name" value="Agenet_dom_plant"/>
</dbReference>
<dbReference type="PANTHER" id="PTHR31917:SF80">
    <property type="entry name" value="AGENET DOMAIN-CONTAINING PROTEIN-RELATED"/>
    <property type="match status" value="1"/>
</dbReference>
<evidence type="ECO:0000313" key="3">
    <source>
        <dbReference type="Proteomes" id="UP001189624"/>
    </source>
</evidence>
<feature type="domain" description="Agenet" evidence="1">
    <location>
        <begin position="4"/>
        <end position="69"/>
    </location>
</feature>
<protein>
    <recommendedName>
        <fullName evidence="1">Agenet domain-containing protein</fullName>
    </recommendedName>
</protein>
<evidence type="ECO:0000259" key="1">
    <source>
        <dbReference type="SMART" id="SM00743"/>
    </source>
</evidence>
<feature type="domain" description="Agenet" evidence="1">
    <location>
        <begin position="71"/>
        <end position="131"/>
    </location>
</feature>
<reference evidence="2" key="1">
    <citation type="submission" date="2023-10" db="EMBL/GenBank/DDBJ databases">
        <authorList>
            <person name="Domelevo Entfellner J.-B."/>
        </authorList>
    </citation>
    <scope>NUCLEOTIDE SEQUENCE</scope>
</reference>
<dbReference type="SMART" id="SM00743">
    <property type="entry name" value="Agenet"/>
    <property type="match status" value="2"/>
</dbReference>
<dbReference type="Proteomes" id="UP001189624">
    <property type="component" value="Chromosome 6"/>
</dbReference>
<organism evidence="2 3">
    <name type="scientific">Sphenostylis stenocarpa</name>
    <dbReference type="NCBI Taxonomy" id="92480"/>
    <lineage>
        <taxon>Eukaryota</taxon>
        <taxon>Viridiplantae</taxon>
        <taxon>Streptophyta</taxon>
        <taxon>Embryophyta</taxon>
        <taxon>Tracheophyta</taxon>
        <taxon>Spermatophyta</taxon>
        <taxon>Magnoliopsida</taxon>
        <taxon>eudicotyledons</taxon>
        <taxon>Gunneridae</taxon>
        <taxon>Pentapetalae</taxon>
        <taxon>rosids</taxon>
        <taxon>fabids</taxon>
        <taxon>Fabales</taxon>
        <taxon>Fabaceae</taxon>
        <taxon>Papilionoideae</taxon>
        <taxon>50 kb inversion clade</taxon>
        <taxon>NPAAA clade</taxon>
        <taxon>indigoferoid/millettioid clade</taxon>
        <taxon>Phaseoleae</taxon>
        <taxon>Sphenostylis</taxon>
    </lineage>
</organism>